<proteinExistence type="predicted"/>
<accession>A0A4R3ITQ8</accession>
<feature type="transmembrane region" description="Helical" evidence="1">
    <location>
        <begin position="12"/>
        <end position="31"/>
    </location>
</feature>
<feature type="transmembrane region" description="Helical" evidence="1">
    <location>
        <begin position="52"/>
        <end position="74"/>
    </location>
</feature>
<organism evidence="2 3">
    <name type="scientific">Primorskyibacter sedentarius</name>
    <dbReference type="NCBI Taxonomy" id="745311"/>
    <lineage>
        <taxon>Bacteria</taxon>
        <taxon>Pseudomonadati</taxon>
        <taxon>Pseudomonadota</taxon>
        <taxon>Alphaproteobacteria</taxon>
        <taxon>Rhodobacterales</taxon>
        <taxon>Roseobacteraceae</taxon>
        <taxon>Primorskyibacter</taxon>
    </lineage>
</organism>
<keyword evidence="1" id="KW-0812">Transmembrane</keyword>
<evidence type="ECO:0000313" key="2">
    <source>
        <dbReference type="EMBL" id="TCS54753.1"/>
    </source>
</evidence>
<evidence type="ECO:0000313" key="3">
    <source>
        <dbReference type="Proteomes" id="UP000295696"/>
    </source>
</evidence>
<dbReference type="Proteomes" id="UP000295696">
    <property type="component" value="Unassembled WGS sequence"/>
</dbReference>
<dbReference type="EMBL" id="SLZU01000032">
    <property type="protein sequence ID" value="TCS54753.1"/>
    <property type="molecule type" value="Genomic_DNA"/>
</dbReference>
<feature type="transmembrane region" description="Helical" evidence="1">
    <location>
        <begin position="86"/>
        <end position="107"/>
    </location>
</feature>
<comment type="caution">
    <text evidence="2">The sequence shown here is derived from an EMBL/GenBank/DDBJ whole genome shotgun (WGS) entry which is preliminary data.</text>
</comment>
<keyword evidence="1" id="KW-1133">Transmembrane helix</keyword>
<dbReference type="AlphaFoldDB" id="A0A4R3ITQ8"/>
<dbReference type="OrthoDB" id="7868795at2"/>
<dbReference type="RefSeq" id="WP_132248739.1">
    <property type="nucleotide sequence ID" value="NZ_SLZU01000032.1"/>
</dbReference>
<reference evidence="2 3" key="1">
    <citation type="submission" date="2019-03" db="EMBL/GenBank/DDBJ databases">
        <title>Genomic Encyclopedia of Type Strains, Phase IV (KMG-IV): sequencing the most valuable type-strain genomes for metagenomic binning, comparative biology and taxonomic classification.</title>
        <authorList>
            <person name="Goeker M."/>
        </authorList>
    </citation>
    <scope>NUCLEOTIDE SEQUENCE [LARGE SCALE GENOMIC DNA]</scope>
    <source>
        <strain evidence="2 3">DSM 104836</strain>
    </source>
</reference>
<sequence length="194" mass="21348">MDYDQALIDVLRATHLVCFAAGMGTGVYFDFRTFRTLGDPINFADIRSLERLHLWIFAAFCGLWVTGIALIYVRTAFDISSFSPKLWLKIGVMSLLVVNSLAISRVVIPVLRASVGSAMIALPTARLLIISQIAIISMYCWSSGLLLGSSVVLKHAHWQVLLPLAAMWLALLTVLGQMAVVLVRRRQPVSSEAS</sequence>
<feature type="transmembrane region" description="Helical" evidence="1">
    <location>
        <begin position="127"/>
        <end position="148"/>
    </location>
</feature>
<name>A0A4R3ITQ8_9RHOB</name>
<evidence type="ECO:0000256" key="1">
    <source>
        <dbReference type="SAM" id="Phobius"/>
    </source>
</evidence>
<gene>
    <name evidence="2" type="ORF">EDD52_13224</name>
</gene>
<keyword evidence="3" id="KW-1185">Reference proteome</keyword>
<feature type="transmembrane region" description="Helical" evidence="1">
    <location>
        <begin position="160"/>
        <end position="183"/>
    </location>
</feature>
<protein>
    <submittedName>
        <fullName evidence="2">Uncharacterized protein</fullName>
    </submittedName>
</protein>
<keyword evidence="1" id="KW-0472">Membrane</keyword>